<keyword evidence="3" id="KW-1185">Reference proteome</keyword>
<dbReference type="OrthoDB" id="10250354at2759"/>
<sequence length="172" mass="20023">MKTESYYAVLGIRPDASFSEIRSAYRKLAMKWHPDRWARRETPSAAEEAKRRFQQIQEAYQVLSDEGKRALYDAGLYDPFEDDEVVEGFCDFVQEMLDLMANVRKEQREYSLEELRGMLAEMSQGFDSVPPFSSQYFDSNVNNHSASSKRFQYEENRNLSGFEVLGSRASYC</sequence>
<dbReference type="SMART" id="SM00271">
    <property type="entry name" value="DnaJ"/>
    <property type="match status" value="1"/>
</dbReference>
<dbReference type="InterPro" id="IPR018253">
    <property type="entry name" value="DnaJ_domain_CS"/>
</dbReference>
<proteinExistence type="predicted"/>
<dbReference type="InterPro" id="IPR036869">
    <property type="entry name" value="J_dom_sf"/>
</dbReference>
<dbReference type="GO" id="GO:0005634">
    <property type="term" value="C:nucleus"/>
    <property type="evidence" value="ECO:0007669"/>
    <property type="project" value="EnsemblPlants"/>
</dbReference>
<organism evidence="2 3">
    <name type="scientific">Asparagus officinalis</name>
    <name type="common">Garden asparagus</name>
    <dbReference type="NCBI Taxonomy" id="4686"/>
    <lineage>
        <taxon>Eukaryota</taxon>
        <taxon>Viridiplantae</taxon>
        <taxon>Streptophyta</taxon>
        <taxon>Embryophyta</taxon>
        <taxon>Tracheophyta</taxon>
        <taxon>Spermatophyta</taxon>
        <taxon>Magnoliopsida</taxon>
        <taxon>Liliopsida</taxon>
        <taxon>Asparagales</taxon>
        <taxon>Asparagaceae</taxon>
        <taxon>Asparagoideae</taxon>
        <taxon>Asparagus</taxon>
    </lineage>
</organism>
<dbReference type="OMA" id="RMQPQAQ"/>
<dbReference type="Proteomes" id="UP000243459">
    <property type="component" value="Chromosome 5"/>
</dbReference>
<dbReference type="Pfam" id="PF00226">
    <property type="entry name" value="DnaJ"/>
    <property type="match status" value="1"/>
</dbReference>
<accession>A0A5P1EQW0</accession>
<dbReference type="PROSITE" id="PS00636">
    <property type="entry name" value="DNAJ_1"/>
    <property type="match status" value="1"/>
</dbReference>
<protein>
    <recommendedName>
        <fullName evidence="1">J domain-containing protein</fullName>
    </recommendedName>
</protein>
<evidence type="ECO:0000313" key="3">
    <source>
        <dbReference type="Proteomes" id="UP000243459"/>
    </source>
</evidence>
<gene>
    <name evidence="2" type="ORF">A4U43_C05F11170</name>
</gene>
<evidence type="ECO:0000313" key="2">
    <source>
        <dbReference type="EMBL" id="ONK68405.1"/>
    </source>
</evidence>
<dbReference type="PANTHER" id="PTHR44743">
    <property type="entry name" value="PUTATIVE, EXPRESSED-RELATED"/>
    <property type="match status" value="1"/>
</dbReference>
<dbReference type="Gene3D" id="1.10.287.110">
    <property type="entry name" value="DnaJ domain"/>
    <property type="match status" value="1"/>
</dbReference>
<dbReference type="PRINTS" id="PR00625">
    <property type="entry name" value="JDOMAIN"/>
</dbReference>
<evidence type="ECO:0000259" key="1">
    <source>
        <dbReference type="PROSITE" id="PS50076"/>
    </source>
</evidence>
<reference evidence="3" key="1">
    <citation type="journal article" date="2017" name="Nat. Commun.">
        <title>The asparagus genome sheds light on the origin and evolution of a young Y chromosome.</title>
        <authorList>
            <person name="Harkess A."/>
            <person name="Zhou J."/>
            <person name="Xu C."/>
            <person name="Bowers J.E."/>
            <person name="Van der Hulst R."/>
            <person name="Ayyampalayam S."/>
            <person name="Mercati F."/>
            <person name="Riccardi P."/>
            <person name="McKain M.R."/>
            <person name="Kakrana A."/>
            <person name="Tang H."/>
            <person name="Ray J."/>
            <person name="Groenendijk J."/>
            <person name="Arikit S."/>
            <person name="Mathioni S.M."/>
            <person name="Nakano M."/>
            <person name="Shan H."/>
            <person name="Telgmann-Rauber A."/>
            <person name="Kanno A."/>
            <person name="Yue Z."/>
            <person name="Chen H."/>
            <person name="Li W."/>
            <person name="Chen Y."/>
            <person name="Xu X."/>
            <person name="Zhang Y."/>
            <person name="Luo S."/>
            <person name="Chen H."/>
            <person name="Gao J."/>
            <person name="Mao Z."/>
            <person name="Pires J.C."/>
            <person name="Luo M."/>
            <person name="Kudrna D."/>
            <person name="Wing R.A."/>
            <person name="Meyers B.C."/>
            <person name="Yi K."/>
            <person name="Kong H."/>
            <person name="Lavrijsen P."/>
            <person name="Sunseri F."/>
            <person name="Falavigna A."/>
            <person name="Ye Y."/>
            <person name="Leebens-Mack J.H."/>
            <person name="Chen G."/>
        </authorList>
    </citation>
    <scope>NUCLEOTIDE SEQUENCE [LARGE SCALE GENOMIC DNA]</scope>
    <source>
        <strain evidence="3">cv. DH0086</strain>
    </source>
</reference>
<dbReference type="Gramene" id="ONK68405">
    <property type="protein sequence ID" value="ONK68405"/>
    <property type="gene ID" value="A4U43_C05F11170"/>
</dbReference>
<dbReference type="GO" id="GO:0005783">
    <property type="term" value="C:endoplasmic reticulum"/>
    <property type="evidence" value="ECO:0007669"/>
    <property type="project" value="UniProtKB-ARBA"/>
</dbReference>
<name>A0A5P1EQW0_ASPOF</name>
<dbReference type="SUPFAM" id="SSF46565">
    <property type="entry name" value="Chaperone J-domain"/>
    <property type="match status" value="1"/>
</dbReference>
<dbReference type="AlphaFoldDB" id="A0A5P1EQW0"/>
<dbReference type="PROSITE" id="PS50076">
    <property type="entry name" value="DNAJ_2"/>
    <property type="match status" value="1"/>
</dbReference>
<feature type="domain" description="J" evidence="1">
    <location>
        <begin position="5"/>
        <end position="76"/>
    </location>
</feature>
<dbReference type="EMBL" id="CM007385">
    <property type="protein sequence ID" value="ONK68405.1"/>
    <property type="molecule type" value="Genomic_DNA"/>
</dbReference>
<dbReference type="InterPro" id="IPR001623">
    <property type="entry name" value="DnaJ_domain"/>
</dbReference>
<dbReference type="PANTHER" id="PTHR44743:SF10">
    <property type="entry name" value="J DOMAIN-CONTAINING PROTEIN"/>
    <property type="match status" value="1"/>
</dbReference>
<dbReference type="CDD" id="cd06257">
    <property type="entry name" value="DnaJ"/>
    <property type="match status" value="1"/>
</dbReference>